<dbReference type="PANTHER" id="PTHR45931">
    <property type="entry name" value="SI:CH211-59O9.10"/>
    <property type="match status" value="1"/>
</dbReference>
<reference evidence="7" key="1">
    <citation type="submission" date="2015-02" db="EMBL/GenBank/DDBJ databases">
        <title>A transcriptome of Wollemia nobilis - a relic of Gondwana.</title>
        <authorList>
            <person name="Chia J.Y."/>
            <person name="Leong Y.S."/>
            <person name="Abdul Karim S."/>
            <person name="Wan Azmi N."/>
            <person name="Hercus R."/>
            <person name="Croft L."/>
        </authorList>
    </citation>
    <scope>NUCLEOTIDE SEQUENCE</scope>
    <source>
        <strain evidence="7">MaeBrown</strain>
        <tissue evidence="7">Leaf</tissue>
    </source>
</reference>
<dbReference type="PROSITE" id="PS50089">
    <property type="entry name" value="ZF_RING_2"/>
    <property type="match status" value="1"/>
</dbReference>
<dbReference type="InterPro" id="IPR001841">
    <property type="entry name" value="Znf_RING"/>
</dbReference>
<dbReference type="PANTHER" id="PTHR45931:SF3">
    <property type="entry name" value="RING ZINC FINGER-CONTAINING PROTEIN"/>
    <property type="match status" value="1"/>
</dbReference>
<evidence type="ECO:0000256" key="1">
    <source>
        <dbReference type="ARBA" id="ARBA00022723"/>
    </source>
</evidence>
<feature type="region of interest" description="Disordered" evidence="5">
    <location>
        <begin position="50"/>
        <end position="76"/>
    </location>
</feature>
<name>A0A0C9S8N4_9CONI</name>
<accession>A0A0C9S8N4</accession>
<organism evidence="7">
    <name type="scientific">Wollemia nobilis</name>
    <dbReference type="NCBI Taxonomy" id="56998"/>
    <lineage>
        <taxon>Eukaryota</taxon>
        <taxon>Viridiplantae</taxon>
        <taxon>Streptophyta</taxon>
        <taxon>Embryophyta</taxon>
        <taxon>Tracheophyta</taxon>
        <taxon>Spermatophyta</taxon>
        <taxon>Pinopsida</taxon>
        <taxon>Pinidae</taxon>
        <taxon>Conifers II</taxon>
        <taxon>Araucariales</taxon>
        <taxon>Araucariaceae</taxon>
        <taxon>Wollemia</taxon>
    </lineage>
</organism>
<dbReference type="AlphaFoldDB" id="A0A0C9S8N4"/>
<dbReference type="InterPro" id="IPR051834">
    <property type="entry name" value="RING_finger_E3_ligase"/>
</dbReference>
<dbReference type="GO" id="GO:0005634">
    <property type="term" value="C:nucleus"/>
    <property type="evidence" value="ECO:0007669"/>
    <property type="project" value="TreeGrafter"/>
</dbReference>
<feature type="compositionally biased region" description="Basic and acidic residues" evidence="5">
    <location>
        <begin position="62"/>
        <end position="76"/>
    </location>
</feature>
<dbReference type="Pfam" id="PF13639">
    <property type="entry name" value="zf-RING_2"/>
    <property type="match status" value="1"/>
</dbReference>
<evidence type="ECO:0000256" key="2">
    <source>
        <dbReference type="ARBA" id="ARBA00022771"/>
    </source>
</evidence>
<sequence length="252" mass="28767">MLPGVEYARRRRFHQGGSLDSIQHWASSDRRNSRRSSFCLYQSEYLQKPQHHSTPRCGVQQQKEKEKEKQQHGEDVNKLQEVAREARERLDERLRAAYLSNNKRRSSFWGMSSSQQAVNNGDLEEVWPSNIRGRLASAASATEARRPADSVAQNGLPIHQTSSKMGLSQASIDLLQKETFTSKDSRNYNRNSVNGRNSQQDECPVCLEGFHSGQVLIHLPCTHRFHSSCLIPWLNTHCHCPCCRTRISIKAP</sequence>
<dbReference type="GO" id="GO:0008270">
    <property type="term" value="F:zinc ion binding"/>
    <property type="evidence" value="ECO:0007669"/>
    <property type="project" value="UniProtKB-KW"/>
</dbReference>
<evidence type="ECO:0000313" key="7">
    <source>
        <dbReference type="EMBL" id="JAG89067.1"/>
    </source>
</evidence>
<keyword evidence="3" id="KW-0862">Zinc</keyword>
<dbReference type="Gene3D" id="3.30.40.10">
    <property type="entry name" value="Zinc/RING finger domain, C3HC4 (zinc finger)"/>
    <property type="match status" value="1"/>
</dbReference>
<evidence type="ECO:0000259" key="6">
    <source>
        <dbReference type="PROSITE" id="PS50089"/>
    </source>
</evidence>
<dbReference type="GO" id="GO:0061630">
    <property type="term" value="F:ubiquitin protein ligase activity"/>
    <property type="evidence" value="ECO:0007669"/>
    <property type="project" value="TreeGrafter"/>
</dbReference>
<feature type="domain" description="RING-type" evidence="6">
    <location>
        <begin position="203"/>
        <end position="244"/>
    </location>
</feature>
<evidence type="ECO:0000256" key="4">
    <source>
        <dbReference type="PROSITE-ProRule" id="PRU00175"/>
    </source>
</evidence>
<dbReference type="EMBL" id="GCHU01004098">
    <property type="protein sequence ID" value="JAG89067.1"/>
    <property type="molecule type" value="Transcribed_RNA"/>
</dbReference>
<keyword evidence="1" id="KW-0479">Metal-binding</keyword>
<keyword evidence="2 4" id="KW-0863">Zinc-finger</keyword>
<dbReference type="GO" id="GO:0006511">
    <property type="term" value="P:ubiquitin-dependent protein catabolic process"/>
    <property type="evidence" value="ECO:0007669"/>
    <property type="project" value="TreeGrafter"/>
</dbReference>
<protein>
    <submittedName>
        <fullName evidence="7">TSA: Wollemia nobilis Ref_Wollemi_Transcript_4128_968 transcribed RNA sequence</fullName>
    </submittedName>
</protein>
<evidence type="ECO:0000256" key="3">
    <source>
        <dbReference type="ARBA" id="ARBA00022833"/>
    </source>
</evidence>
<dbReference type="InterPro" id="IPR013083">
    <property type="entry name" value="Znf_RING/FYVE/PHD"/>
</dbReference>
<dbReference type="CDD" id="cd16454">
    <property type="entry name" value="RING-H2_PA-TM-RING"/>
    <property type="match status" value="1"/>
</dbReference>
<proteinExistence type="predicted"/>
<evidence type="ECO:0000256" key="5">
    <source>
        <dbReference type="SAM" id="MobiDB-lite"/>
    </source>
</evidence>
<dbReference type="SUPFAM" id="SSF57850">
    <property type="entry name" value="RING/U-box"/>
    <property type="match status" value="1"/>
</dbReference>